<accession>A0ABR5VIH4</accession>
<protein>
    <recommendedName>
        <fullName evidence="4">Peroxiredoxin</fullName>
    </recommendedName>
</protein>
<dbReference type="Proteomes" id="UP000075766">
    <property type="component" value="Unassembled WGS sequence"/>
</dbReference>
<dbReference type="InterPro" id="IPR027396">
    <property type="entry name" value="DsrEFH-like"/>
</dbReference>
<sequence>MSARTTRLGALLITLLLSIPASALAAPDRHIFYNLTSDEAWRAGMALGHATRALEAGYAVTVFLNVRGVYLAQQGFATDRAGGAPDDLRGQLVGLIDAGAEVMLCGMCLRKAGLEMADMLPGTVKVDCARSLAAMSAEDTVVISY</sequence>
<evidence type="ECO:0000313" key="2">
    <source>
        <dbReference type="EMBL" id="KXX65215.1"/>
    </source>
</evidence>
<evidence type="ECO:0008006" key="4">
    <source>
        <dbReference type="Google" id="ProtNLM"/>
    </source>
</evidence>
<gene>
    <name evidence="2" type="ORF">AY586_10690</name>
</gene>
<keyword evidence="1" id="KW-0732">Signal</keyword>
<dbReference type="EMBL" id="LSYU01000037">
    <property type="protein sequence ID" value="KXX65215.1"/>
    <property type="molecule type" value="Genomic_DNA"/>
</dbReference>
<feature type="signal peptide" evidence="1">
    <location>
        <begin position="1"/>
        <end position="25"/>
    </location>
</feature>
<name>A0ABR5VIH4_MARGR</name>
<organism evidence="2 3">
    <name type="scientific">Marichromatium gracile</name>
    <name type="common">Chromatium gracile</name>
    <dbReference type="NCBI Taxonomy" id="1048"/>
    <lineage>
        <taxon>Bacteria</taxon>
        <taxon>Pseudomonadati</taxon>
        <taxon>Pseudomonadota</taxon>
        <taxon>Gammaproteobacteria</taxon>
        <taxon>Chromatiales</taxon>
        <taxon>Chromatiaceae</taxon>
        <taxon>Marichromatium</taxon>
    </lineage>
</organism>
<dbReference type="InterPro" id="IPR003787">
    <property type="entry name" value="Sulphur_relay_DsrE/F-like"/>
</dbReference>
<dbReference type="SUPFAM" id="SSF75169">
    <property type="entry name" value="DsrEFH-like"/>
    <property type="match status" value="1"/>
</dbReference>
<keyword evidence="3" id="KW-1185">Reference proteome</keyword>
<dbReference type="Pfam" id="PF02635">
    <property type="entry name" value="DsrE"/>
    <property type="match status" value="1"/>
</dbReference>
<evidence type="ECO:0000313" key="3">
    <source>
        <dbReference type="Proteomes" id="UP000075766"/>
    </source>
</evidence>
<dbReference type="RefSeq" id="WP_062273693.1">
    <property type="nucleotide sequence ID" value="NZ_LSYU01000037.1"/>
</dbReference>
<proteinExistence type="predicted"/>
<evidence type="ECO:0000256" key="1">
    <source>
        <dbReference type="SAM" id="SignalP"/>
    </source>
</evidence>
<comment type="caution">
    <text evidence="2">The sequence shown here is derived from an EMBL/GenBank/DDBJ whole genome shotgun (WGS) entry which is preliminary data.</text>
</comment>
<feature type="chain" id="PRO_5045674611" description="Peroxiredoxin" evidence="1">
    <location>
        <begin position="26"/>
        <end position="145"/>
    </location>
</feature>
<dbReference type="Gene3D" id="3.40.1260.10">
    <property type="entry name" value="DsrEFH-like"/>
    <property type="match status" value="1"/>
</dbReference>
<reference evidence="2 3" key="1">
    <citation type="submission" date="2016-02" db="EMBL/GenBank/DDBJ databases">
        <title>Genome sequence of Marichromatium gracile YL-28, a purple sulfur bacterium.</title>
        <authorList>
            <person name="Zhao C."/>
            <person name="Hong X."/>
            <person name="Chen S."/>
            <person name="Yang S."/>
        </authorList>
    </citation>
    <scope>NUCLEOTIDE SEQUENCE [LARGE SCALE GENOMIC DNA]</scope>
    <source>
        <strain evidence="2 3">YL28</strain>
    </source>
</reference>